<dbReference type="OrthoDB" id="9801697at2"/>
<reference evidence="3 4" key="1">
    <citation type="submission" date="2019-03" db="EMBL/GenBank/DDBJ databases">
        <title>Genomic Encyclopedia of Type Strains, Phase IV (KMG-IV): sequencing the most valuable type-strain genomes for metagenomic binning, comparative biology and taxonomic classification.</title>
        <authorList>
            <person name="Goeker M."/>
        </authorList>
    </citation>
    <scope>NUCLEOTIDE SEQUENCE [LARGE SCALE GENOMIC DNA]</scope>
    <source>
        <strain evidence="3 4">LX-B</strain>
    </source>
</reference>
<dbReference type="PANTHER" id="PTHR43300">
    <property type="entry name" value="ACETYLTRANSFERASE"/>
    <property type="match status" value="1"/>
</dbReference>
<dbReference type="PROSITE" id="PS00101">
    <property type="entry name" value="HEXAPEP_TRANSFERASES"/>
    <property type="match status" value="1"/>
</dbReference>
<accession>A0A4R1RWD3</accession>
<dbReference type="InterPro" id="IPR011004">
    <property type="entry name" value="Trimer_LpxA-like_sf"/>
</dbReference>
<sequence length="208" mass="23874">MEILVRLFGLIKLVIYKFIYRYRIVFHLTTYFHPFATITMNKKARLYLGEKVKIEKGVTLSVNVNGVFNIKKAVYLRKYSYFEVGTGAKLTIGEGTFLNRNAQIVCMNEIYLDKHIAIGTGVSMFDHDHYYFADCVQNWELSKKGNIYVERDVWIGANAILLRNCKIGHNTVIAAGVVVREEIPANTLMYLDKKSYAFKDIPPQSGIQ</sequence>
<dbReference type="InterPro" id="IPR018357">
    <property type="entry name" value="Hexapep_transf_CS"/>
</dbReference>
<dbReference type="Proteomes" id="UP000295008">
    <property type="component" value="Unassembled WGS sequence"/>
</dbReference>
<dbReference type="SUPFAM" id="SSF51161">
    <property type="entry name" value="Trimeric LpxA-like enzymes"/>
    <property type="match status" value="1"/>
</dbReference>
<keyword evidence="2" id="KW-0677">Repeat</keyword>
<evidence type="ECO:0000313" key="3">
    <source>
        <dbReference type="EMBL" id="TCL70754.1"/>
    </source>
</evidence>
<evidence type="ECO:0000256" key="2">
    <source>
        <dbReference type="ARBA" id="ARBA00022737"/>
    </source>
</evidence>
<comment type="caution">
    <text evidence="3">The sequence shown here is derived from an EMBL/GenBank/DDBJ whole genome shotgun (WGS) entry which is preliminary data.</text>
</comment>
<dbReference type="AlphaFoldDB" id="A0A4R1RWD3"/>
<organism evidence="3 4">
    <name type="scientific">Hydrogenispora ethanolica</name>
    <dbReference type="NCBI Taxonomy" id="1082276"/>
    <lineage>
        <taxon>Bacteria</taxon>
        <taxon>Bacillati</taxon>
        <taxon>Bacillota</taxon>
        <taxon>Hydrogenispora</taxon>
    </lineage>
</organism>
<dbReference type="InterPro" id="IPR050179">
    <property type="entry name" value="Trans_hexapeptide_repeat"/>
</dbReference>
<dbReference type="Gene3D" id="2.160.10.10">
    <property type="entry name" value="Hexapeptide repeat proteins"/>
    <property type="match status" value="1"/>
</dbReference>
<proteinExistence type="predicted"/>
<gene>
    <name evidence="3" type="ORF">EDC14_100971</name>
</gene>
<dbReference type="CDD" id="cd04647">
    <property type="entry name" value="LbH_MAT_like"/>
    <property type="match status" value="1"/>
</dbReference>
<dbReference type="GO" id="GO:0016740">
    <property type="term" value="F:transferase activity"/>
    <property type="evidence" value="ECO:0007669"/>
    <property type="project" value="UniProtKB-KW"/>
</dbReference>
<name>A0A4R1RWD3_HYDET</name>
<dbReference type="Pfam" id="PF00132">
    <property type="entry name" value="Hexapep"/>
    <property type="match status" value="1"/>
</dbReference>
<evidence type="ECO:0000256" key="1">
    <source>
        <dbReference type="ARBA" id="ARBA00022679"/>
    </source>
</evidence>
<protein>
    <submittedName>
        <fullName evidence="3">Acetyltransferase-like isoleucine patch superfamily enzyme</fullName>
    </submittedName>
</protein>
<evidence type="ECO:0000313" key="4">
    <source>
        <dbReference type="Proteomes" id="UP000295008"/>
    </source>
</evidence>
<dbReference type="EMBL" id="SLUN01000009">
    <property type="protein sequence ID" value="TCL70754.1"/>
    <property type="molecule type" value="Genomic_DNA"/>
</dbReference>
<keyword evidence="4" id="KW-1185">Reference proteome</keyword>
<keyword evidence="1 3" id="KW-0808">Transferase</keyword>
<dbReference type="InterPro" id="IPR001451">
    <property type="entry name" value="Hexapep"/>
</dbReference>
<dbReference type="RefSeq" id="WP_132014032.1">
    <property type="nucleotide sequence ID" value="NZ_SLUN01000009.1"/>
</dbReference>